<comment type="caution">
    <text evidence="1">The sequence shown here is derived from an EMBL/GenBank/DDBJ whole genome shotgun (WGS) entry which is preliminary data.</text>
</comment>
<organism evidence="1 2">
    <name type="scientific">Lutispora saccharofermentans</name>
    <dbReference type="NCBI Taxonomy" id="3024236"/>
    <lineage>
        <taxon>Bacteria</taxon>
        <taxon>Bacillati</taxon>
        <taxon>Bacillota</taxon>
        <taxon>Clostridia</taxon>
        <taxon>Lutisporales</taxon>
        <taxon>Lutisporaceae</taxon>
        <taxon>Lutispora</taxon>
    </lineage>
</organism>
<evidence type="ECO:0000313" key="1">
    <source>
        <dbReference type="EMBL" id="MCQ1529984.1"/>
    </source>
</evidence>
<keyword evidence="2" id="KW-1185">Reference proteome</keyword>
<name>A0ABT1NHA3_9FIRM</name>
<sequence>MAAMVPILLCDFPRQLLGKGPESISTTSKNQLKNKYSLCPKAKGINAIFTIPSRIVLAPCNIGYIPAALG</sequence>
<dbReference type="EMBL" id="JAJEKE010000008">
    <property type="protein sequence ID" value="MCQ1529984.1"/>
    <property type="molecule type" value="Genomic_DNA"/>
</dbReference>
<evidence type="ECO:0000313" key="2">
    <source>
        <dbReference type="Proteomes" id="UP001651880"/>
    </source>
</evidence>
<proteinExistence type="predicted"/>
<dbReference type="Proteomes" id="UP001651880">
    <property type="component" value="Unassembled WGS sequence"/>
</dbReference>
<accession>A0ABT1NHA3</accession>
<gene>
    <name evidence="1" type="ORF">LJD61_10560</name>
</gene>
<reference evidence="1 2" key="1">
    <citation type="submission" date="2021-10" db="EMBL/GenBank/DDBJ databases">
        <title>Lutispora strain m25 sp. nov., a thermophilic, non-spore-forming bacterium isolated from a lab-scale methanogenic bioreactor digesting anaerobic sludge.</title>
        <authorList>
            <person name="El Houari A."/>
            <person name="Mcdonald J."/>
        </authorList>
    </citation>
    <scope>NUCLEOTIDE SEQUENCE [LARGE SCALE GENOMIC DNA]</scope>
    <source>
        <strain evidence="2">m25</strain>
    </source>
</reference>
<protein>
    <submittedName>
        <fullName evidence="1">Uncharacterized protein</fullName>
    </submittedName>
</protein>